<evidence type="ECO:0000256" key="10">
    <source>
        <dbReference type="SAM" id="MobiDB-lite"/>
    </source>
</evidence>
<dbReference type="AlphaFoldDB" id="A0A2N3NGD4"/>
<dbReference type="PROSITE" id="PS50048">
    <property type="entry name" value="ZN2_CY6_FUNGAL_2"/>
    <property type="match status" value="1"/>
</dbReference>
<feature type="region of interest" description="Disordered" evidence="10">
    <location>
        <begin position="520"/>
        <end position="539"/>
    </location>
</feature>
<feature type="region of interest" description="Disordered" evidence="10">
    <location>
        <begin position="343"/>
        <end position="397"/>
    </location>
</feature>
<dbReference type="OrthoDB" id="2538135at2759"/>
<feature type="compositionally biased region" description="Basic and acidic residues" evidence="10">
    <location>
        <begin position="1"/>
        <end position="11"/>
    </location>
</feature>
<dbReference type="InterPro" id="IPR001138">
    <property type="entry name" value="Zn2Cys6_DnaBD"/>
</dbReference>
<comment type="subcellular location">
    <subcellularLocation>
        <location evidence="1">Nucleus</location>
    </subcellularLocation>
</comment>
<dbReference type="GO" id="GO:0000981">
    <property type="term" value="F:DNA-binding transcription factor activity, RNA polymerase II-specific"/>
    <property type="evidence" value="ECO:0007669"/>
    <property type="project" value="InterPro"/>
</dbReference>
<dbReference type="GO" id="GO:0000977">
    <property type="term" value="F:RNA polymerase II transcription regulatory region sequence-specific DNA binding"/>
    <property type="evidence" value="ECO:0007669"/>
    <property type="project" value="TreeGrafter"/>
</dbReference>
<keyword evidence="9" id="KW-0539">Nucleus</keyword>
<dbReference type="GO" id="GO:0006094">
    <property type="term" value="P:gluconeogenesis"/>
    <property type="evidence" value="ECO:0007669"/>
    <property type="project" value="UniProtKB-KW"/>
</dbReference>
<dbReference type="GO" id="GO:0005634">
    <property type="term" value="C:nucleus"/>
    <property type="evidence" value="ECO:0007669"/>
    <property type="project" value="UniProtKB-SubCell"/>
</dbReference>
<keyword evidence="13" id="KW-1185">Reference proteome</keyword>
<dbReference type="GO" id="GO:0008270">
    <property type="term" value="F:zinc ion binding"/>
    <property type="evidence" value="ECO:0007669"/>
    <property type="project" value="InterPro"/>
</dbReference>
<dbReference type="GO" id="GO:0009267">
    <property type="term" value="P:cellular response to starvation"/>
    <property type="evidence" value="ECO:0007669"/>
    <property type="project" value="TreeGrafter"/>
</dbReference>
<evidence type="ECO:0000256" key="3">
    <source>
        <dbReference type="ARBA" id="ARBA00022432"/>
    </source>
</evidence>
<dbReference type="EMBL" id="NLAX01000008">
    <property type="protein sequence ID" value="PKS11519.1"/>
    <property type="molecule type" value="Genomic_DNA"/>
</dbReference>
<evidence type="ECO:0000256" key="9">
    <source>
        <dbReference type="ARBA" id="ARBA00023242"/>
    </source>
</evidence>
<evidence type="ECO:0000256" key="4">
    <source>
        <dbReference type="ARBA" id="ARBA00022723"/>
    </source>
</evidence>
<comment type="similarity">
    <text evidence="2">Belongs to the ERT1/acuK family.</text>
</comment>
<keyword evidence="7" id="KW-0238">DNA-binding</keyword>
<evidence type="ECO:0000256" key="6">
    <source>
        <dbReference type="ARBA" id="ARBA00023015"/>
    </source>
</evidence>
<keyword evidence="8" id="KW-0804">Transcription</keyword>
<accession>A0A2N3NGD4</accession>
<feature type="compositionally biased region" description="Basic and acidic residues" evidence="10">
    <location>
        <begin position="19"/>
        <end position="37"/>
    </location>
</feature>
<dbReference type="InParanoid" id="A0A2N3NGD4"/>
<evidence type="ECO:0000313" key="12">
    <source>
        <dbReference type="EMBL" id="PKS11519.1"/>
    </source>
</evidence>
<evidence type="ECO:0000256" key="2">
    <source>
        <dbReference type="ARBA" id="ARBA00010855"/>
    </source>
</evidence>
<dbReference type="SUPFAM" id="SSF57701">
    <property type="entry name" value="Zn2/Cys6 DNA-binding domain"/>
    <property type="match status" value="1"/>
</dbReference>
<keyword evidence="6" id="KW-0805">Transcription regulation</keyword>
<dbReference type="Proteomes" id="UP000233524">
    <property type="component" value="Unassembled WGS sequence"/>
</dbReference>
<feature type="compositionally biased region" description="Polar residues" evidence="10">
    <location>
        <begin position="128"/>
        <end position="137"/>
    </location>
</feature>
<keyword evidence="3" id="KW-0312">Gluconeogenesis</keyword>
<dbReference type="InterPro" id="IPR056751">
    <property type="entry name" value="PAS_13"/>
</dbReference>
<feature type="region of interest" description="Disordered" evidence="10">
    <location>
        <begin position="1"/>
        <end position="69"/>
    </location>
</feature>
<dbReference type="CDD" id="cd00067">
    <property type="entry name" value="GAL4"/>
    <property type="match status" value="1"/>
</dbReference>
<dbReference type="PANTHER" id="PTHR47659">
    <property type="entry name" value="ZN(II)2CYS6 TRANSCRIPTION FACTOR (EUROFUNG)-RELATED"/>
    <property type="match status" value="1"/>
</dbReference>
<comment type="caution">
    <text evidence="12">The sequence shown here is derived from an EMBL/GenBank/DDBJ whole genome shotgun (WGS) entry which is preliminary data.</text>
</comment>
<evidence type="ECO:0000259" key="11">
    <source>
        <dbReference type="PROSITE" id="PS50048"/>
    </source>
</evidence>
<feature type="domain" description="Zn(2)-C6 fungal-type" evidence="11">
    <location>
        <begin position="73"/>
        <end position="102"/>
    </location>
</feature>
<feature type="non-terminal residue" evidence="12">
    <location>
        <position position="1"/>
    </location>
</feature>
<dbReference type="VEuPathDB" id="FungiDB:jhhlp_003284"/>
<feature type="region of interest" description="Disordered" evidence="10">
    <location>
        <begin position="119"/>
        <end position="152"/>
    </location>
</feature>
<dbReference type="FunCoup" id="A0A2N3NGD4">
    <property type="interactions" value="212"/>
</dbReference>
<gene>
    <name evidence="12" type="ORF">jhhlp_003284</name>
</gene>
<organism evidence="12 13">
    <name type="scientific">Lomentospora prolificans</name>
    <dbReference type="NCBI Taxonomy" id="41688"/>
    <lineage>
        <taxon>Eukaryota</taxon>
        <taxon>Fungi</taxon>
        <taxon>Dikarya</taxon>
        <taxon>Ascomycota</taxon>
        <taxon>Pezizomycotina</taxon>
        <taxon>Sordariomycetes</taxon>
        <taxon>Hypocreomycetidae</taxon>
        <taxon>Microascales</taxon>
        <taxon>Microascaceae</taxon>
        <taxon>Lomentospora</taxon>
    </lineage>
</organism>
<reference evidence="12 13" key="1">
    <citation type="journal article" date="2017" name="G3 (Bethesda)">
        <title>First Draft Genome Sequence of the Pathogenic Fungus Lomentospora prolificans (Formerly Scedosporium prolificans).</title>
        <authorList>
            <person name="Luo R."/>
            <person name="Zimin A."/>
            <person name="Workman R."/>
            <person name="Fan Y."/>
            <person name="Pertea G."/>
            <person name="Grossman N."/>
            <person name="Wear M.P."/>
            <person name="Jia B."/>
            <person name="Miller H."/>
            <person name="Casadevall A."/>
            <person name="Timp W."/>
            <person name="Zhang S.X."/>
            <person name="Salzberg S.L."/>
        </authorList>
    </citation>
    <scope>NUCLEOTIDE SEQUENCE [LARGE SCALE GENOMIC DNA]</scope>
    <source>
        <strain evidence="12 13">JHH-5317</strain>
    </source>
</reference>
<dbReference type="InterPro" id="IPR050335">
    <property type="entry name" value="ERT1_acuK_gluconeogen_tf"/>
</dbReference>
<evidence type="ECO:0000256" key="1">
    <source>
        <dbReference type="ARBA" id="ARBA00004123"/>
    </source>
</evidence>
<evidence type="ECO:0000313" key="13">
    <source>
        <dbReference type="Proteomes" id="UP000233524"/>
    </source>
</evidence>
<proteinExistence type="inferred from homology"/>
<dbReference type="STRING" id="41688.A0A2N3NGD4"/>
<name>A0A2N3NGD4_9PEZI</name>
<evidence type="ECO:0000256" key="7">
    <source>
        <dbReference type="ARBA" id="ARBA00023125"/>
    </source>
</evidence>
<keyword evidence="4" id="KW-0479">Metal-binding</keyword>
<sequence>TPKMPDPDESRISVPMSDEGEHYDNDKDMTLDDDTKMMDQNQAPAGAGQGEEVKKKYDPKDPFRPRRKKARRACYACQRAHLTCGDERPCQRCIKRGLADACQDGVRKKAKYLHDAPPEALLPVLGPNYNSNSPTSRQNDHKPQQNQESDVSVAGSTFVSMPNTVQSFPVYSSVQPPVSGMPEGLGFAAQTSPVSPSFQAPARPNPLGVMGMSSIPDPLGISAIFDPSNPALFNFDLENLNFGSQYPAMEFGILAHMSSGAADANTSDPNMPTPPTSGVNFPGVFSTNGNSQFSAPPGYDASLVPDFSATIDPNSQNFSLQGNLQHGLPHAYAVAAQANSAGLASPSTETTASPQTNLFEGSPTTAHYANPAGQNNSNAPHNNKSRSISKKMTTQTLLGKRRRDSSFIYETVKEPYPYTNGFHNLIAFLQKRFSANKTLRIAKSLASIRPSFISCTKTLNRQDLIFMEKCFQRTLFEYEEFMQHCSAPTIVCRRTGEVAAVNKEFTALTGWTKGVLLGKEPNLNTNTGGAPNGNSSNGRMELTTPHVRPATLENGANGAEKRPQPVFIPELLDDDSAIEFYEDFAELAFENSRGHVNRKCRLLKYRPSTEGSSGVNATKDSRGGGILGGRVAKIDSEHGVRGIEKDGKVDCTYCWVIKRDVFDIPMLIVMNFLPCYYRNQEPQQLAV</sequence>
<evidence type="ECO:0000256" key="5">
    <source>
        <dbReference type="ARBA" id="ARBA00022833"/>
    </source>
</evidence>
<feature type="compositionally biased region" description="Polar residues" evidence="10">
    <location>
        <begin position="522"/>
        <end position="538"/>
    </location>
</feature>
<dbReference type="Pfam" id="PF24990">
    <property type="entry name" value="PAS_13"/>
    <property type="match status" value="1"/>
</dbReference>
<dbReference type="PANTHER" id="PTHR47659:SF1">
    <property type="entry name" value="TRANSCRIPTION ACTIVATOR OF GLUCONEOGENESIS ERT1"/>
    <property type="match status" value="1"/>
</dbReference>
<feature type="compositionally biased region" description="Polar residues" evidence="10">
    <location>
        <begin position="343"/>
        <end position="382"/>
    </location>
</feature>
<dbReference type="InterPro" id="IPR036864">
    <property type="entry name" value="Zn2-C6_fun-type_DNA-bd_sf"/>
</dbReference>
<dbReference type="SMART" id="SM00066">
    <property type="entry name" value="GAL4"/>
    <property type="match status" value="1"/>
</dbReference>
<feature type="compositionally biased region" description="Basic and acidic residues" evidence="10">
    <location>
        <begin position="51"/>
        <end position="64"/>
    </location>
</feature>
<keyword evidence="5" id="KW-0862">Zinc</keyword>
<evidence type="ECO:0000256" key="8">
    <source>
        <dbReference type="ARBA" id="ARBA00023163"/>
    </source>
</evidence>
<protein>
    <recommendedName>
        <fullName evidence="11">Zn(2)-C6 fungal-type domain-containing protein</fullName>
    </recommendedName>
</protein>